<dbReference type="AlphaFoldDB" id="A0A8J2MXX2"/>
<evidence type="ECO:0000313" key="2">
    <source>
        <dbReference type="Proteomes" id="UP000676310"/>
    </source>
</evidence>
<sequence length="106" mass="11249">MASLTASGSAFVIDTFSGTNCGNSVQKGVNIWDNTCATWPEGFKSFKITTWGDGRQKAYFFAPDGCGDLTSTIGQGYVDSTTHDFAIGRCYNFNDASANAIASYSA</sequence>
<dbReference type="EMBL" id="CAJRGZ010000016">
    <property type="protein sequence ID" value="CAG5153232.1"/>
    <property type="molecule type" value="Genomic_DNA"/>
</dbReference>
<dbReference type="GeneID" id="67014608"/>
<organism evidence="1 2">
    <name type="scientific">Alternaria atra</name>
    <dbReference type="NCBI Taxonomy" id="119953"/>
    <lineage>
        <taxon>Eukaryota</taxon>
        <taxon>Fungi</taxon>
        <taxon>Dikarya</taxon>
        <taxon>Ascomycota</taxon>
        <taxon>Pezizomycotina</taxon>
        <taxon>Dothideomycetes</taxon>
        <taxon>Pleosporomycetidae</taxon>
        <taxon>Pleosporales</taxon>
        <taxon>Pleosporineae</taxon>
        <taxon>Pleosporaceae</taxon>
        <taxon>Alternaria</taxon>
        <taxon>Alternaria sect. Ulocladioides</taxon>
    </lineage>
</organism>
<evidence type="ECO:0000313" key="1">
    <source>
        <dbReference type="EMBL" id="CAG5153232.1"/>
    </source>
</evidence>
<comment type="caution">
    <text evidence="1">The sequence shown here is derived from an EMBL/GenBank/DDBJ whole genome shotgun (WGS) entry which is preliminary data.</text>
</comment>
<proteinExistence type="predicted"/>
<dbReference type="RefSeq" id="XP_043166631.1">
    <property type="nucleotide sequence ID" value="XM_043310696.1"/>
</dbReference>
<gene>
    <name evidence="1" type="ORF">ALTATR162_LOCUS3090</name>
</gene>
<reference evidence="1" key="1">
    <citation type="submission" date="2021-05" db="EMBL/GenBank/DDBJ databases">
        <authorList>
            <person name="Stam R."/>
        </authorList>
    </citation>
    <scope>NUCLEOTIDE SEQUENCE</scope>
    <source>
        <strain evidence="1">CS162</strain>
    </source>
</reference>
<keyword evidence="2" id="KW-1185">Reference proteome</keyword>
<name>A0A8J2MXX2_9PLEO</name>
<dbReference type="OrthoDB" id="3598923at2759"/>
<protein>
    <submittedName>
        <fullName evidence="1">Uncharacterized protein</fullName>
    </submittedName>
</protein>
<dbReference type="Proteomes" id="UP000676310">
    <property type="component" value="Unassembled WGS sequence"/>
</dbReference>
<accession>A0A8J2MXX2</accession>